<dbReference type="Proteomes" id="UP000236291">
    <property type="component" value="Unassembled WGS sequence"/>
</dbReference>
<sequence length="93" mass="10245">MLSGGPNMPIFDVHWTTSLSGYYKLNVDAAHPIEGGTRLRSSTSFSYEKGLEFAKDLSFVNLIAESNASNVILASTNRRQSSHYVGSIIEDYI</sequence>
<dbReference type="EMBL" id="ASHM01008791">
    <property type="protein sequence ID" value="PNY16768.1"/>
    <property type="molecule type" value="Genomic_DNA"/>
</dbReference>
<proteinExistence type="predicted"/>
<protein>
    <submittedName>
        <fullName evidence="1">Uncharacterized protein</fullName>
    </submittedName>
</protein>
<dbReference type="AlphaFoldDB" id="A0A2K3PNA7"/>
<organism evidence="1 2">
    <name type="scientific">Trifolium pratense</name>
    <name type="common">Red clover</name>
    <dbReference type="NCBI Taxonomy" id="57577"/>
    <lineage>
        <taxon>Eukaryota</taxon>
        <taxon>Viridiplantae</taxon>
        <taxon>Streptophyta</taxon>
        <taxon>Embryophyta</taxon>
        <taxon>Tracheophyta</taxon>
        <taxon>Spermatophyta</taxon>
        <taxon>Magnoliopsida</taxon>
        <taxon>eudicotyledons</taxon>
        <taxon>Gunneridae</taxon>
        <taxon>Pentapetalae</taxon>
        <taxon>rosids</taxon>
        <taxon>fabids</taxon>
        <taxon>Fabales</taxon>
        <taxon>Fabaceae</taxon>
        <taxon>Papilionoideae</taxon>
        <taxon>50 kb inversion clade</taxon>
        <taxon>NPAAA clade</taxon>
        <taxon>Hologalegina</taxon>
        <taxon>IRL clade</taxon>
        <taxon>Trifolieae</taxon>
        <taxon>Trifolium</taxon>
    </lineage>
</organism>
<name>A0A2K3PNA7_TRIPR</name>
<gene>
    <name evidence="1" type="ORF">L195_g013493</name>
</gene>
<evidence type="ECO:0000313" key="2">
    <source>
        <dbReference type="Proteomes" id="UP000236291"/>
    </source>
</evidence>
<accession>A0A2K3PNA7</accession>
<reference evidence="1 2" key="1">
    <citation type="journal article" date="2014" name="Am. J. Bot.">
        <title>Genome assembly and annotation for red clover (Trifolium pratense; Fabaceae).</title>
        <authorList>
            <person name="Istvanek J."/>
            <person name="Jaros M."/>
            <person name="Krenek A."/>
            <person name="Repkova J."/>
        </authorList>
    </citation>
    <scope>NUCLEOTIDE SEQUENCE [LARGE SCALE GENOMIC DNA]</scope>
    <source>
        <strain evidence="2">cv. Tatra</strain>
        <tissue evidence="1">Young leaves</tissue>
    </source>
</reference>
<comment type="caution">
    <text evidence="1">The sequence shown here is derived from an EMBL/GenBank/DDBJ whole genome shotgun (WGS) entry which is preliminary data.</text>
</comment>
<evidence type="ECO:0000313" key="1">
    <source>
        <dbReference type="EMBL" id="PNY16768.1"/>
    </source>
</evidence>
<reference evidence="1 2" key="2">
    <citation type="journal article" date="2017" name="Front. Plant Sci.">
        <title>Gene Classification and Mining of Molecular Markers Useful in Red Clover (Trifolium pratense) Breeding.</title>
        <authorList>
            <person name="Istvanek J."/>
            <person name="Dluhosova J."/>
            <person name="Dluhos P."/>
            <person name="Patkova L."/>
            <person name="Nedelnik J."/>
            <person name="Repkova J."/>
        </authorList>
    </citation>
    <scope>NUCLEOTIDE SEQUENCE [LARGE SCALE GENOMIC DNA]</scope>
    <source>
        <strain evidence="2">cv. Tatra</strain>
        <tissue evidence="1">Young leaves</tissue>
    </source>
</reference>